<sequence length="74" mass="9106">MSLDIEGIRPKVISKEASNYLDELRRFRHIFRHSYDYEIDWERLRIVLCKAEKLQNIYEKEIGEFIRFLDKLSE</sequence>
<dbReference type="Pfam" id="PF20797">
    <property type="entry name" value="HepT-like_2"/>
    <property type="match status" value="1"/>
</dbReference>
<gene>
    <name evidence="2" type="ORF">DRZ78_02350</name>
</gene>
<dbReference type="InterPro" id="IPR048769">
    <property type="entry name" value="HepT-like_dom"/>
</dbReference>
<dbReference type="Proteomes" id="UP000277457">
    <property type="component" value="Unassembled WGS sequence"/>
</dbReference>
<dbReference type="AlphaFoldDB" id="A0A662D4L2"/>
<protein>
    <recommendedName>
        <fullName evidence="1">HepT-like domain-containing protein</fullName>
    </recommendedName>
</protein>
<accession>A0A662D4L2</accession>
<feature type="domain" description="HepT-like" evidence="1">
    <location>
        <begin position="1"/>
        <end position="68"/>
    </location>
</feature>
<evidence type="ECO:0000313" key="2">
    <source>
        <dbReference type="EMBL" id="RLE07786.1"/>
    </source>
</evidence>
<name>A0A662D4L2_UNCAE</name>
<evidence type="ECO:0000313" key="3">
    <source>
        <dbReference type="Proteomes" id="UP000277457"/>
    </source>
</evidence>
<organism evidence="2 3">
    <name type="scientific">Aerophobetes bacterium</name>
    <dbReference type="NCBI Taxonomy" id="2030807"/>
    <lineage>
        <taxon>Bacteria</taxon>
        <taxon>Candidatus Aerophobota</taxon>
    </lineage>
</organism>
<evidence type="ECO:0000259" key="1">
    <source>
        <dbReference type="Pfam" id="PF20797"/>
    </source>
</evidence>
<proteinExistence type="predicted"/>
<reference evidence="2 3" key="1">
    <citation type="submission" date="2018-06" db="EMBL/GenBank/DDBJ databases">
        <title>Extensive metabolic versatility and redundancy in microbially diverse, dynamic hydrothermal sediments.</title>
        <authorList>
            <person name="Dombrowski N."/>
            <person name="Teske A."/>
            <person name="Baker B.J."/>
        </authorList>
    </citation>
    <scope>NUCLEOTIDE SEQUENCE [LARGE SCALE GENOMIC DNA]</scope>
    <source>
        <strain evidence="2">B7_G13</strain>
    </source>
</reference>
<dbReference type="EMBL" id="QMPY01000067">
    <property type="protein sequence ID" value="RLE07786.1"/>
    <property type="molecule type" value="Genomic_DNA"/>
</dbReference>
<comment type="caution">
    <text evidence="2">The sequence shown here is derived from an EMBL/GenBank/DDBJ whole genome shotgun (WGS) entry which is preliminary data.</text>
</comment>